<accession>A0A318S3J8</accession>
<dbReference type="InterPro" id="IPR019904">
    <property type="entry name" value="Peroxiredoxin_OsmC"/>
</dbReference>
<dbReference type="InterPro" id="IPR036102">
    <property type="entry name" value="OsmC/Ohrsf"/>
</dbReference>
<dbReference type="PANTHER" id="PTHR42830:SF1">
    <property type="entry name" value="OSMOTICALLY INDUCIBLE FAMILY PROTEIN"/>
    <property type="match status" value="1"/>
</dbReference>
<evidence type="ECO:0000313" key="2">
    <source>
        <dbReference type="Proteomes" id="UP000248326"/>
    </source>
</evidence>
<comment type="caution">
    <text evidence="1">The sequence shown here is derived from an EMBL/GenBank/DDBJ whole genome shotgun (WGS) entry which is preliminary data.</text>
</comment>
<protein>
    <submittedName>
        <fullName evidence="1">Osmotically inducible protein OsmC</fullName>
    </submittedName>
</protein>
<dbReference type="InterPro" id="IPR052707">
    <property type="entry name" value="OsmC_Ohr_Peroxiredoxin"/>
</dbReference>
<dbReference type="GO" id="GO:0006979">
    <property type="term" value="P:response to oxidative stress"/>
    <property type="evidence" value="ECO:0007669"/>
    <property type="project" value="InterPro"/>
</dbReference>
<reference evidence="1 2" key="1">
    <citation type="submission" date="2018-06" db="EMBL/GenBank/DDBJ databases">
        <title>Genomic Encyclopedia of Type Strains, Phase IV (KMG-IV): sequencing the most valuable type-strain genomes for metagenomic binning, comparative biology and taxonomic classification.</title>
        <authorList>
            <person name="Goeker M."/>
        </authorList>
    </citation>
    <scope>NUCLEOTIDE SEQUENCE [LARGE SCALE GENOMIC DNA]</scope>
    <source>
        <strain evidence="1 2">DSM 18048</strain>
    </source>
</reference>
<dbReference type="Proteomes" id="UP000248326">
    <property type="component" value="Unassembled WGS sequence"/>
</dbReference>
<organism evidence="1 2">
    <name type="scientific">Deinococcus yavapaiensis KR-236</name>
    <dbReference type="NCBI Taxonomy" id="694435"/>
    <lineage>
        <taxon>Bacteria</taxon>
        <taxon>Thermotogati</taxon>
        <taxon>Deinococcota</taxon>
        <taxon>Deinococci</taxon>
        <taxon>Deinococcales</taxon>
        <taxon>Deinococcaceae</taxon>
        <taxon>Deinococcus</taxon>
    </lineage>
</organism>
<dbReference type="NCBIfam" id="TIGR03562">
    <property type="entry name" value="osmo_induc_OsmC"/>
    <property type="match status" value="1"/>
</dbReference>
<proteinExistence type="predicted"/>
<dbReference type="SUPFAM" id="SSF82784">
    <property type="entry name" value="OsmC-like"/>
    <property type="match status" value="1"/>
</dbReference>
<dbReference type="AlphaFoldDB" id="A0A318S3J8"/>
<dbReference type="InterPro" id="IPR003718">
    <property type="entry name" value="OsmC/Ohr_fam"/>
</dbReference>
<dbReference type="Pfam" id="PF02566">
    <property type="entry name" value="OsmC"/>
    <property type="match status" value="1"/>
</dbReference>
<name>A0A318S3J8_9DEIO</name>
<evidence type="ECO:0000313" key="1">
    <source>
        <dbReference type="EMBL" id="PYE52962.1"/>
    </source>
</evidence>
<dbReference type="EMBL" id="QJSX01000011">
    <property type="protein sequence ID" value="PYE52962.1"/>
    <property type="molecule type" value="Genomic_DNA"/>
</dbReference>
<dbReference type="PANTHER" id="PTHR42830">
    <property type="entry name" value="OSMOTICALLY INDUCIBLE FAMILY PROTEIN"/>
    <property type="match status" value="1"/>
</dbReference>
<sequence length="149" mass="16001">MMAAMANIKRKANAHWTGDLRSGRGELSTPSGVLKDTAYSYHTRFEDGQGTNPEELVAAAHAGCFTMAFSNVLKSHGHEPRDLHTEATCVMNQVPGGFKLAEMQLVVRGSADGLDQEGFQRLAEEAEQGCPISGALRNNLAISVQATLE</sequence>
<dbReference type="GO" id="GO:0004601">
    <property type="term" value="F:peroxidase activity"/>
    <property type="evidence" value="ECO:0007669"/>
    <property type="project" value="InterPro"/>
</dbReference>
<gene>
    <name evidence="1" type="ORF">DES52_111134</name>
</gene>
<dbReference type="Gene3D" id="3.30.300.20">
    <property type="match status" value="1"/>
</dbReference>
<keyword evidence="2" id="KW-1185">Reference proteome</keyword>
<dbReference type="InterPro" id="IPR015946">
    <property type="entry name" value="KH_dom-like_a/b"/>
</dbReference>